<dbReference type="Proteomes" id="UP001410795">
    <property type="component" value="Unassembled WGS sequence"/>
</dbReference>
<keyword evidence="4" id="KW-1185">Reference proteome</keyword>
<feature type="compositionally biased region" description="Low complexity" evidence="1">
    <location>
        <begin position="35"/>
        <end position="51"/>
    </location>
</feature>
<dbReference type="EMBL" id="BAAAYV010000009">
    <property type="protein sequence ID" value="GAA3659395.1"/>
    <property type="molecule type" value="Genomic_DNA"/>
</dbReference>
<keyword evidence="2" id="KW-0472">Membrane</keyword>
<keyword evidence="2" id="KW-1133">Transmembrane helix</keyword>
<reference evidence="4" key="1">
    <citation type="journal article" date="2019" name="Int. J. Syst. Evol. Microbiol.">
        <title>The Global Catalogue of Microorganisms (GCM) 10K type strain sequencing project: providing services to taxonomists for standard genome sequencing and annotation.</title>
        <authorList>
            <consortium name="The Broad Institute Genomics Platform"/>
            <consortium name="The Broad Institute Genome Sequencing Center for Infectious Disease"/>
            <person name="Wu L."/>
            <person name="Ma J."/>
        </authorList>
    </citation>
    <scope>NUCLEOTIDE SEQUENCE [LARGE SCALE GENOMIC DNA]</scope>
    <source>
        <strain evidence="4">JCM 16546</strain>
    </source>
</reference>
<feature type="transmembrane region" description="Helical" evidence="2">
    <location>
        <begin position="6"/>
        <end position="24"/>
    </location>
</feature>
<proteinExistence type="predicted"/>
<accession>A0ABP7BHK2</accession>
<gene>
    <name evidence="3" type="ORF">GCM10022202_20130</name>
</gene>
<evidence type="ECO:0000313" key="3">
    <source>
        <dbReference type="EMBL" id="GAA3659395.1"/>
    </source>
</evidence>
<evidence type="ECO:0000256" key="2">
    <source>
        <dbReference type="SAM" id="Phobius"/>
    </source>
</evidence>
<evidence type="ECO:0000256" key="1">
    <source>
        <dbReference type="SAM" id="MobiDB-lite"/>
    </source>
</evidence>
<name>A0ABP7BHK2_9MICO</name>
<evidence type="ECO:0000313" key="4">
    <source>
        <dbReference type="Proteomes" id="UP001410795"/>
    </source>
</evidence>
<keyword evidence="2" id="KW-0812">Transmembrane</keyword>
<organism evidence="3 4">
    <name type="scientific">Microbacterium marinilacus</name>
    <dbReference type="NCBI Taxonomy" id="415209"/>
    <lineage>
        <taxon>Bacteria</taxon>
        <taxon>Bacillati</taxon>
        <taxon>Actinomycetota</taxon>
        <taxon>Actinomycetes</taxon>
        <taxon>Micrococcales</taxon>
        <taxon>Microbacteriaceae</taxon>
        <taxon>Microbacterium</taxon>
    </lineage>
</organism>
<sequence>MLVPIVSVVAVVIAVGAVLWARAAQRRARRDAEQTGTAGAPPLAAAPGDATRGMWAPQDPELHGWTWSAGRTQPPDLLSGPHAVYETVVAREICGDFRARDAFAQVRSLQRLPVVPRSAPHTHWSKVAGLRSRVALPPFFLLTEQVPLVAATRVLEVADGLAKVAGPHGTRTVLWADPRWVDALLAALRPLIAQRTEREYFVASDGDLLFVCESAGEDEEAVLRRLRYGDDLLRALEALIAPGHGGSVSS</sequence>
<comment type="caution">
    <text evidence="3">The sequence shown here is derived from an EMBL/GenBank/DDBJ whole genome shotgun (WGS) entry which is preliminary data.</text>
</comment>
<feature type="region of interest" description="Disordered" evidence="1">
    <location>
        <begin position="31"/>
        <end position="52"/>
    </location>
</feature>
<protein>
    <submittedName>
        <fullName evidence="3">Uncharacterized protein</fullName>
    </submittedName>
</protein>